<dbReference type="Gene3D" id="3.90.226.10">
    <property type="entry name" value="2-enoyl-CoA Hydratase, Chain A, domain 1"/>
    <property type="match status" value="1"/>
</dbReference>
<name>A0ABN3CNI3_9ACTN</name>
<organism evidence="3 4">
    <name type="scientific">Nonomuraea monospora</name>
    <dbReference type="NCBI Taxonomy" id="568818"/>
    <lineage>
        <taxon>Bacteria</taxon>
        <taxon>Bacillati</taxon>
        <taxon>Actinomycetota</taxon>
        <taxon>Actinomycetes</taxon>
        <taxon>Streptosporangiales</taxon>
        <taxon>Streptosporangiaceae</taxon>
        <taxon>Nonomuraea</taxon>
    </lineage>
</organism>
<sequence>MIDVTVRDEVALITLARPEKLNALTAAMRADLAAAVREHGASARGIVVTGTGRAFSAGEDIHQAVGRSLVEEVALFHDMTRAVLETRVPVVAAVNGLAVGGAAEWTLCFDLRIGTETAEYFFPENHIGLSISNAASLLLPRLVGGRALRTVLDSTRMSARDALAAGLLDEIVPAGKLVEAAIARVHHWTAPGTATAAHLALLRPSLADVERAFQVETEAAEQVEASGIAQAGMAAFVSRSRPQGMTAATTTSARAATSTPIES</sequence>
<dbReference type="PANTHER" id="PTHR43802:SF1">
    <property type="entry name" value="IP11341P-RELATED"/>
    <property type="match status" value="1"/>
</dbReference>
<dbReference type="Proteomes" id="UP001499843">
    <property type="component" value="Unassembled WGS sequence"/>
</dbReference>
<reference evidence="3 4" key="1">
    <citation type="journal article" date="2019" name="Int. J. Syst. Evol. Microbiol.">
        <title>The Global Catalogue of Microorganisms (GCM) 10K type strain sequencing project: providing services to taxonomists for standard genome sequencing and annotation.</title>
        <authorList>
            <consortium name="The Broad Institute Genomics Platform"/>
            <consortium name="The Broad Institute Genome Sequencing Center for Infectious Disease"/>
            <person name="Wu L."/>
            <person name="Ma J."/>
        </authorList>
    </citation>
    <scope>NUCLEOTIDE SEQUENCE [LARGE SCALE GENOMIC DNA]</scope>
    <source>
        <strain evidence="3 4">JCM 16114</strain>
    </source>
</reference>
<feature type="compositionally biased region" description="Low complexity" evidence="2">
    <location>
        <begin position="246"/>
        <end position="263"/>
    </location>
</feature>
<keyword evidence="4" id="KW-1185">Reference proteome</keyword>
<dbReference type="PANTHER" id="PTHR43802">
    <property type="entry name" value="ENOYL-COA HYDRATASE"/>
    <property type="match status" value="1"/>
</dbReference>
<evidence type="ECO:0000256" key="1">
    <source>
        <dbReference type="ARBA" id="ARBA00005254"/>
    </source>
</evidence>
<gene>
    <name evidence="3" type="ORF">GCM10009850_061330</name>
</gene>
<feature type="region of interest" description="Disordered" evidence="2">
    <location>
        <begin position="240"/>
        <end position="263"/>
    </location>
</feature>
<dbReference type="Pfam" id="PF00378">
    <property type="entry name" value="ECH_1"/>
    <property type="match status" value="1"/>
</dbReference>
<evidence type="ECO:0000256" key="2">
    <source>
        <dbReference type="SAM" id="MobiDB-lite"/>
    </source>
</evidence>
<evidence type="ECO:0000313" key="4">
    <source>
        <dbReference type="Proteomes" id="UP001499843"/>
    </source>
</evidence>
<proteinExistence type="inferred from homology"/>
<dbReference type="InterPro" id="IPR029045">
    <property type="entry name" value="ClpP/crotonase-like_dom_sf"/>
</dbReference>
<accession>A0ABN3CNI3</accession>
<dbReference type="RefSeq" id="WP_344481851.1">
    <property type="nucleotide sequence ID" value="NZ_BAAAQX010000017.1"/>
</dbReference>
<comment type="caution">
    <text evidence="3">The sequence shown here is derived from an EMBL/GenBank/DDBJ whole genome shotgun (WGS) entry which is preliminary data.</text>
</comment>
<dbReference type="SUPFAM" id="SSF52096">
    <property type="entry name" value="ClpP/crotonase"/>
    <property type="match status" value="1"/>
</dbReference>
<protein>
    <submittedName>
        <fullName evidence="3">Enoyl-CoA hydratase-related protein</fullName>
    </submittedName>
</protein>
<dbReference type="CDD" id="cd06558">
    <property type="entry name" value="crotonase-like"/>
    <property type="match status" value="1"/>
</dbReference>
<dbReference type="EMBL" id="BAAAQX010000017">
    <property type="protein sequence ID" value="GAA2210674.1"/>
    <property type="molecule type" value="Genomic_DNA"/>
</dbReference>
<evidence type="ECO:0000313" key="3">
    <source>
        <dbReference type="EMBL" id="GAA2210674.1"/>
    </source>
</evidence>
<comment type="similarity">
    <text evidence="1">Belongs to the enoyl-CoA hydratase/isomerase family.</text>
</comment>
<dbReference type="InterPro" id="IPR001753">
    <property type="entry name" value="Enoyl-CoA_hydra/iso"/>
</dbReference>